<organism evidence="1 2">
    <name type="scientific">Meloidogyne enterolobii</name>
    <name type="common">Root-knot nematode worm</name>
    <name type="synonym">Meloidogyne mayaguensis</name>
    <dbReference type="NCBI Taxonomy" id="390850"/>
    <lineage>
        <taxon>Eukaryota</taxon>
        <taxon>Metazoa</taxon>
        <taxon>Ecdysozoa</taxon>
        <taxon>Nematoda</taxon>
        <taxon>Chromadorea</taxon>
        <taxon>Rhabditida</taxon>
        <taxon>Tylenchina</taxon>
        <taxon>Tylenchomorpha</taxon>
        <taxon>Tylenchoidea</taxon>
        <taxon>Meloidogynidae</taxon>
        <taxon>Meloidogyninae</taxon>
        <taxon>Meloidogyne</taxon>
    </lineage>
</organism>
<protein>
    <submittedName>
        <fullName evidence="1">Uncharacterized protein</fullName>
    </submittedName>
</protein>
<accession>A0A6V7V2D1</accession>
<comment type="caution">
    <text evidence="1">The sequence shown here is derived from an EMBL/GenBank/DDBJ whole genome shotgun (WGS) entry which is preliminary data.</text>
</comment>
<gene>
    <name evidence="1" type="ORF">MENT_LOCUS20494</name>
</gene>
<evidence type="ECO:0000313" key="1">
    <source>
        <dbReference type="EMBL" id="CAD2169170.1"/>
    </source>
</evidence>
<reference evidence="1 2" key="1">
    <citation type="submission" date="2020-08" db="EMBL/GenBank/DDBJ databases">
        <authorList>
            <person name="Koutsovoulos G."/>
            <person name="Danchin GJ E."/>
        </authorList>
    </citation>
    <scope>NUCLEOTIDE SEQUENCE [LARGE SCALE GENOMIC DNA]</scope>
</reference>
<dbReference type="AlphaFoldDB" id="A0A6V7V2D1"/>
<sequence>MSLPSNYVGNCKDVEQDLSDGWSKVGDEDQSTTLTDDITQKLDCSEEVDKDDQKTSSSTNKWIQKIPTKVLTALTTKEKIDVFKHFNFNKLTAFQKICRYFNNFINENKNELARDYLNIRIVDKLVMPKGPYFKYKELNIKVKSYDFVLNDDLKKKWELALTERIPLFLGFNESCEAVIILRKIRPTNEEG</sequence>
<proteinExistence type="predicted"/>
<dbReference type="EMBL" id="CAJEWN010000149">
    <property type="protein sequence ID" value="CAD2169170.1"/>
    <property type="molecule type" value="Genomic_DNA"/>
</dbReference>
<dbReference type="Proteomes" id="UP000580250">
    <property type="component" value="Unassembled WGS sequence"/>
</dbReference>
<name>A0A6V7V2D1_MELEN</name>
<evidence type="ECO:0000313" key="2">
    <source>
        <dbReference type="Proteomes" id="UP000580250"/>
    </source>
</evidence>